<dbReference type="AlphaFoldDB" id="A0A1F7RT27"/>
<reference evidence="1 2" key="1">
    <citation type="journal article" date="2016" name="Nat. Commun.">
        <title>Thousands of microbial genomes shed light on interconnected biogeochemical processes in an aquifer system.</title>
        <authorList>
            <person name="Anantharaman K."/>
            <person name="Brown C.T."/>
            <person name="Hug L.A."/>
            <person name="Sharon I."/>
            <person name="Castelle C.J."/>
            <person name="Probst A.J."/>
            <person name="Thomas B.C."/>
            <person name="Singh A."/>
            <person name="Wilkins M.J."/>
            <person name="Karaoz U."/>
            <person name="Brodie E.L."/>
            <person name="Williams K.H."/>
            <person name="Hubbard S.S."/>
            <person name="Banfield J.F."/>
        </authorList>
    </citation>
    <scope>NUCLEOTIDE SEQUENCE [LARGE SCALE GENOMIC DNA]</scope>
</reference>
<dbReference type="Pfam" id="PF09957">
    <property type="entry name" value="VapB_antitoxin"/>
    <property type="match status" value="1"/>
</dbReference>
<accession>A0A1F7RT27</accession>
<evidence type="ECO:0000313" key="2">
    <source>
        <dbReference type="Proteomes" id="UP000179266"/>
    </source>
</evidence>
<evidence type="ECO:0000313" key="1">
    <source>
        <dbReference type="EMBL" id="OGL44715.1"/>
    </source>
</evidence>
<name>A0A1F7RT27_9BACT</name>
<proteinExistence type="predicted"/>
<dbReference type="InterPro" id="IPR019239">
    <property type="entry name" value="VapB_antitoxin"/>
</dbReference>
<comment type="caution">
    <text evidence="1">The sequence shown here is derived from an EMBL/GenBank/DDBJ whole genome shotgun (WGS) entry which is preliminary data.</text>
</comment>
<protein>
    <submittedName>
        <fullName evidence="1">Antitoxin</fullName>
    </submittedName>
</protein>
<sequence>MRTTINIDDDLIKKASKLTGLKEKTALVKVGLEALIAQESRRRLIQLGGTEKKLQLISRRRDGSK</sequence>
<dbReference type="EMBL" id="MGDD01000210">
    <property type="protein sequence ID" value="OGL44715.1"/>
    <property type="molecule type" value="Genomic_DNA"/>
</dbReference>
<organism evidence="1 2">
    <name type="scientific">Candidatus Schekmanbacteria bacterium RBG_13_48_7</name>
    <dbReference type="NCBI Taxonomy" id="1817878"/>
    <lineage>
        <taxon>Bacteria</taxon>
        <taxon>Candidatus Schekmaniibacteriota</taxon>
    </lineage>
</organism>
<gene>
    <name evidence="1" type="ORF">A2161_04725</name>
</gene>
<dbReference type="Proteomes" id="UP000179266">
    <property type="component" value="Unassembled WGS sequence"/>
</dbReference>